<keyword evidence="2" id="KW-1185">Reference proteome</keyword>
<reference evidence="1" key="1">
    <citation type="submission" date="2021-05" db="EMBL/GenBank/DDBJ databases">
        <authorList>
            <person name="Pan Q."/>
            <person name="Jouanno E."/>
            <person name="Zahm M."/>
            <person name="Klopp C."/>
            <person name="Cabau C."/>
            <person name="Louis A."/>
            <person name="Berthelot C."/>
            <person name="Parey E."/>
            <person name="Roest Crollius H."/>
            <person name="Montfort J."/>
            <person name="Robinson-Rechavi M."/>
            <person name="Bouchez O."/>
            <person name="Lampietro C."/>
            <person name="Lopez Roques C."/>
            <person name="Donnadieu C."/>
            <person name="Postlethwait J."/>
            <person name="Bobe J."/>
            <person name="Dillon D."/>
            <person name="Chandos A."/>
            <person name="von Hippel F."/>
            <person name="Guiguen Y."/>
        </authorList>
    </citation>
    <scope>NUCLEOTIDE SEQUENCE</scope>
    <source>
        <strain evidence="1">YG-Jan2019</strain>
    </source>
</reference>
<protein>
    <submittedName>
        <fullName evidence="1">Uncharacterized protein</fullName>
    </submittedName>
</protein>
<evidence type="ECO:0000313" key="1">
    <source>
        <dbReference type="EMBL" id="KAJ8001802.1"/>
    </source>
</evidence>
<dbReference type="Proteomes" id="UP001157502">
    <property type="component" value="Chromosome 14"/>
</dbReference>
<evidence type="ECO:0000313" key="2">
    <source>
        <dbReference type="Proteomes" id="UP001157502"/>
    </source>
</evidence>
<sequence>MDIEAFQLHLEQFMLSPLVTWVKTFGQNNGNLAMDYSELLDGVVLNKIMVQINPNASLNHVTNLPGPRMQNLTILVHHMKTYYLETLRQLITMPLPNVLLLGKTPHCDQSLEEMKKILLLLLGCAVQCEKKEEYIDRIQTLDFDTKAAIAAHIQEVTHSQDSVLDLHWLETSEVCPEDLENLFRRLVDQRDTQLETIVELMQERESTASPCTPGARSPGDCPSMQQQAASHQHLSVELADSKAKIRRLRQELEEKSEQVLDCRQELENMASEFKRTQRENSGLLADARAARSYRDELDALRERAIRADKLESEVGRYRERLHDMEFYKAKVEELKDDNSVLLETKAVLEEQLDGWRSRSDNLHQLEKHSLMLQTRVQEMEREKEVDRRRIKELQEENLALELAQRRSMDESQHLGWELEQISKSPDNSLGQKSLSEEVVDRTRSRLLRLERENQSLLRTIEELTAGCSLRPQQDHKLIQAEVEQPTNTSAVVREDIGSLDKAPWELSELVINEDCDVDTDTTPQSDTKINGSSVEIADDVIRLETETLEEKRDLQKQENGPLQDTDSCDLIGRLVADLEALGNSHKVIGRCPSVSLTPQPLLCVTCNSCENTRMPTRSFSSSAKHTERLEAKCRALDTENQRLQTSLENTGRMLQQLKAEVQELEAENQSLQAGLEELRISSRRLEQLEQEKQTLEQDASSLERDNRRLEKENRRLRQQADIQDSTLDGSNLRLAHMERDNRRLGKELERLKEVEERVKSLEKDNRELAKQGAMDQRTLVTLREELVSEKLKTQQRENELERLAHEMEIRVLDQETSPQSHQETSVDSRFKMLQSELESSLKRSLQMKEDKMAALEARLQESSSLNLQLRQEHRTVRLNYEALLQREEEERLAVNSPAPQRESDRAVSEWQRESQEATRELLRVKDRLIEVERNNATLQAERQALHAQLRQLETQSDGLQAQILALQRQTASLQENNTTLQTHNANLQVEKSTVNSQSASLLAQNSQLQHLQSGAEAEKENAAREREELRGVYEQLLRDHERLAALHERQATEYEALLGKHGCLKNAHRTLELEHRTIEDRYTSLLQQKDKLEGLETSLREEQEKMSLEREQQRTTASECQRLRDERDWLNHTYRQLLKDQEDLQVDHKNLKTLLNSTKLEQTRLESDFNRLREQYQQLDITSTKLTNQCELLSQLKGNLEEENRHLLDQIQNLMLQNRTLLEQTMESKDLFHVEQRQYIDKLNELRRQKEKLEEKIMDQYKFYEPSSPRRRGNWITLKMKKLMKSKSRERCAASNRSLTPTRSGSCEALPPTSSSPPASCCQDNGSLVSSNGSGESCASPRKSSSEYYLTNPSPWSGLRALVGHAKTVCPITCRDQRRSPTSLQAIGQEEGEGAARPLPLAPPLWTSGTEHSDVRQGSSYCSWPLPPPPPIGQGDRGHPVNSGAIQSSPILIKIGPPPRSSLNDLDRLADPIRPYTPSEDPEKREGSEVKKDRSRTESMTSSQSDSILSITRHNQTSTLPLFYRPTDSATSSPELHPNGGHSPSILHPSICQLHELSDKDSNDSVIATGFDDGDDPQNHGQRSVLSRAQSESSGEFSLSQENEAWSNGSSPVGTSTPRHPQRLDATPTSHSQQRSSSSTIRTGSQPREQVHMTNSSPDATANARGLIPCTGKEVGSAQDPWPRRSVLRRCSSGSRAPRRPSDGNLPKTAQGQVAVVPRSLSSKGPETNRASTLCPVTVLYVQGKSTSVSGCLNCFSTPLGKEVRLRGAGALRSATSLPRASNVISTAEGSSRRSSVNSDCRGTAKMYPLPITESHKSLNQEPDNTKAPDSANQPSLLPPSKPPRDPAVAADRPISTCQESLFGGAQFNLEAVFSDTIFSESAGDATNGDRNQNTLLSLNPNLVCDVSRPPAWQQSSNGAEPGTAENGSRQMTGRDCEGDFVEITEC</sequence>
<comment type="caution">
    <text evidence="1">The sequence shown here is derived from an EMBL/GenBank/DDBJ whole genome shotgun (WGS) entry which is preliminary data.</text>
</comment>
<proteinExistence type="predicted"/>
<organism evidence="1 2">
    <name type="scientific">Dallia pectoralis</name>
    <name type="common">Alaska blackfish</name>
    <dbReference type="NCBI Taxonomy" id="75939"/>
    <lineage>
        <taxon>Eukaryota</taxon>
        <taxon>Metazoa</taxon>
        <taxon>Chordata</taxon>
        <taxon>Craniata</taxon>
        <taxon>Vertebrata</taxon>
        <taxon>Euteleostomi</taxon>
        <taxon>Actinopterygii</taxon>
        <taxon>Neopterygii</taxon>
        <taxon>Teleostei</taxon>
        <taxon>Protacanthopterygii</taxon>
        <taxon>Esociformes</taxon>
        <taxon>Umbridae</taxon>
        <taxon>Dallia</taxon>
    </lineage>
</organism>
<gene>
    <name evidence="1" type="ORF">DPEC_G00173210</name>
</gene>
<name>A0ACC2GDU7_DALPE</name>
<dbReference type="EMBL" id="CM055741">
    <property type="protein sequence ID" value="KAJ8001802.1"/>
    <property type="molecule type" value="Genomic_DNA"/>
</dbReference>
<accession>A0ACC2GDU7</accession>